<dbReference type="AlphaFoldDB" id="A0A4S4DCJ1"/>
<evidence type="ECO:0000256" key="1">
    <source>
        <dbReference type="SAM" id="MobiDB-lite"/>
    </source>
</evidence>
<comment type="caution">
    <text evidence="2">The sequence shown here is derived from an EMBL/GenBank/DDBJ whole genome shotgun (WGS) entry which is preliminary data.</text>
</comment>
<organism evidence="2 3">
    <name type="scientific">Camellia sinensis var. sinensis</name>
    <name type="common">China tea</name>
    <dbReference type="NCBI Taxonomy" id="542762"/>
    <lineage>
        <taxon>Eukaryota</taxon>
        <taxon>Viridiplantae</taxon>
        <taxon>Streptophyta</taxon>
        <taxon>Embryophyta</taxon>
        <taxon>Tracheophyta</taxon>
        <taxon>Spermatophyta</taxon>
        <taxon>Magnoliopsida</taxon>
        <taxon>eudicotyledons</taxon>
        <taxon>Gunneridae</taxon>
        <taxon>Pentapetalae</taxon>
        <taxon>asterids</taxon>
        <taxon>Ericales</taxon>
        <taxon>Theaceae</taxon>
        <taxon>Camellia</taxon>
    </lineage>
</organism>
<feature type="compositionally biased region" description="Basic and acidic residues" evidence="1">
    <location>
        <begin position="127"/>
        <end position="141"/>
    </location>
</feature>
<name>A0A4S4DCJ1_CAMSN</name>
<dbReference type="Proteomes" id="UP000306102">
    <property type="component" value="Unassembled WGS sequence"/>
</dbReference>
<feature type="region of interest" description="Disordered" evidence="1">
    <location>
        <begin position="125"/>
        <end position="186"/>
    </location>
</feature>
<protein>
    <submittedName>
        <fullName evidence="2">Uncharacterized protein</fullName>
    </submittedName>
</protein>
<evidence type="ECO:0000313" key="2">
    <source>
        <dbReference type="EMBL" id="THG00322.1"/>
    </source>
</evidence>
<reference evidence="2 3" key="1">
    <citation type="journal article" date="2018" name="Proc. Natl. Acad. Sci. U.S.A.">
        <title>Draft genome sequence of Camellia sinensis var. sinensis provides insights into the evolution of the tea genome and tea quality.</title>
        <authorList>
            <person name="Wei C."/>
            <person name="Yang H."/>
            <person name="Wang S."/>
            <person name="Zhao J."/>
            <person name="Liu C."/>
            <person name="Gao L."/>
            <person name="Xia E."/>
            <person name="Lu Y."/>
            <person name="Tai Y."/>
            <person name="She G."/>
            <person name="Sun J."/>
            <person name="Cao H."/>
            <person name="Tong W."/>
            <person name="Gao Q."/>
            <person name="Li Y."/>
            <person name="Deng W."/>
            <person name="Jiang X."/>
            <person name="Wang W."/>
            <person name="Chen Q."/>
            <person name="Zhang S."/>
            <person name="Li H."/>
            <person name="Wu J."/>
            <person name="Wang P."/>
            <person name="Li P."/>
            <person name="Shi C."/>
            <person name="Zheng F."/>
            <person name="Jian J."/>
            <person name="Huang B."/>
            <person name="Shan D."/>
            <person name="Shi M."/>
            <person name="Fang C."/>
            <person name="Yue Y."/>
            <person name="Li F."/>
            <person name="Li D."/>
            <person name="Wei S."/>
            <person name="Han B."/>
            <person name="Jiang C."/>
            <person name="Yin Y."/>
            <person name="Xia T."/>
            <person name="Zhang Z."/>
            <person name="Bennetzen J.L."/>
            <person name="Zhao S."/>
            <person name="Wan X."/>
        </authorList>
    </citation>
    <scope>NUCLEOTIDE SEQUENCE [LARGE SCALE GENOMIC DNA]</scope>
    <source>
        <strain evidence="3">cv. Shuchazao</strain>
        <tissue evidence="2">Leaf</tissue>
    </source>
</reference>
<evidence type="ECO:0000313" key="3">
    <source>
        <dbReference type="Proteomes" id="UP000306102"/>
    </source>
</evidence>
<accession>A0A4S4DCJ1</accession>
<gene>
    <name evidence="2" type="ORF">TEA_030046</name>
</gene>
<sequence>MGGTDMLIYPLRPISTPSHLLTRGFAVLSVSVNLAEHHLISTACLLSWSSVAELLHPRPCCASYPSTLRAKSKKDQARQHHGKAEPGLLLWSTFLPIKRLPWLTTPFGEPVTQLDWLPPSPDQAARVFHDPTKVSIQRERDEEAEEEDNRRLAQQWGGTEAEAKATAQGVASDTRSRKDRRSPAPSGLLVRNISLNARALEVYAGLLLRKGLPMPPKRLAQSSLQPSHEAIFVWNEDLHDNVETQHSQPLDVDIEAQREAAPQSSVVLKAFSSQ</sequence>
<proteinExistence type="predicted"/>
<keyword evidence="3" id="KW-1185">Reference proteome</keyword>
<dbReference type="EMBL" id="SDRB02011711">
    <property type="protein sequence ID" value="THG00322.1"/>
    <property type="molecule type" value="Genomic_DNA"/>
</dbReference>